<evidence type="ECO:0000313" key="2">
    <source>
        <dbReference type="EMBL" id="CAB4738651.1"/>
    </source>
</evidence>
<dbReference type="GO" id="GO:0000166">
    <property type="term" value="F:nucleotide binding"/>
    <property type="evidence" value="ECO:0007669"/>
    <property type="project" value="UniProtKB-KW"/>
</dbReference>
<dbReference type="EMBL" id="CAEZYK010000175">
    <property type="protein sequence ID" value="CAB4738651.1"/>
    <property type="molecule type" value="Genomic_DNA"/>
</dbReference>
<dbReference type="InterPro" id="IPR012675">
    <property type="entry name" value="Beta-grasp_dom_sf"/>
</dbReference>
<organism evidence="2">
    <name type="scientific">freshwater metagenome</name>
    <dbReference type="NCBI Taxonomy" id="449393"/>
    <lineage>
        <taxon>unclassified sequences</taxon>
        <taxon>metagenomes</taxon>
        <taxon>ecological metagenomes</taxon>
    </lineage>
</organism>
<dbReference type="PANTHER" id="PTHR33359">
    <property type="entry name" value="MOLYBDOPTERIN SYNTHASE SULFUR CARRIER SUBUNIT"/>
    <property type="match status" value="1"/>
</dbReference>
<dbReference type="Pfam" id="PF02597">
    <property type="entry name" value="ThiS"/>
    <property type="match status" value="1"/>
</dbReference>
<sequence>MPTVRVLFFAHARDATGCSQVELKADTLAGALDQSCATYPALAAVLANSRVWINGDEPLTGMTTDLNENDEIAVLPPVSGGGQ</sequence>
<dbReference type="CDD" id="cd00754">
    <property type="entry name" value="Ubl_MoaD"/>
    <property type="match status" value="1"/>
</dbReference>
<dbReference type="Gene3D" id="3.10.20.30">
    <property type="match status" value="1"/>
</dbReference>
<dbReference type="SUPFAM" id="SSF54285">
    <property type="entry name" value="MoaD/ThiS"/>
    <property type="match status" value="1"/>
</dbReference>
<name>A0A6J6SUQ2_9ZZZZ</name>
<evidence type="ECO:0000256" key="1">
    <source>
        <dbReference type="ARBA" id="ARBA00022741"/>
    </source>
</evidence>
<keyword evidence="1" id="KW-0547">Nucleotide-binding</keyword>
<dbReference type="GO" id="GO:1990133">
    <property type="term" value="C:molybdopterin adenylyltransferase complex"/>
    <property type="evidence" value="ECO:0007669"/>
    <property type="project" value="TreeGrafter"/>
</dbReference>
<proteinExistence type="predicted"/>
<dbReference type="PANTHER" id="PTHR33359:SF1">
    <property type="entry name" value="MOLYBDOPTERIN SYNTHASE SULFUR CARRIER SUBUNIT"/>
    <property type="match status" value="1"/>
</dbReference>
<dbReference type="InterPro" id="IPR044672">
    <property type="entry name" value="MOCS2A"/>
</dbReference>
<dbReference type="GO" id="GO:0006777">
    <property type="term" value="P:Mo-molybdopterin cofactor biosynthetic process"/>
    <property type="evidence" value="ECO:0007669"/>
    <property type="project" value="InterPro"/>
</dbReference>
<protein>
    <submittedName>
        <fullName evidence="2">Unannotated protein</fullName>
    </submittedName>
</protein>
<dbReference type="InterPro" id="IPR016155">
    <property type="entry name" value="Mopterin_synth/thiamin_S_b"/>
</dbReference>
<dbReference type="AlphaFoldDB" id="A0A6J6SUQ2"/>
<reference evidence="2" key="1">
    <citation type="submission" date="2020-05" db="EMBL/GenBank/DDBJ databases">
        <authorList>
            <person name="Chiriac C."/>
            <person name="Salcher M."/>
            <person name="Ghai R."/>
            <person name="Kavagutti S V."/>
        </authorList>
    </citation>
    <scope>NUCLEOTIDE SEQUENCE</scope>
</reference>
<dbReference type="InterPro" id="IPR003749">
    <property type="entry name" value="ThiS/MoaD-like"/>
</dbReference>
<gene>
    <name evidence="2" type="ORF">UFOPK2683_01737</name>
</gene>
<accession>A0A6J6SUQ2</accession>